<dbReference type="PROSITE" id="PS51752">
    <property type="entry name" value="JACALIN_LECTIN"/>
    <property type="match status" value="2"/>
</dbReference>
<dbReference type="PANTHER" id="PTHR47293:SF68">
    <property type="entry name" value="JACALIN-RELATED LECTIN 3"/>
    <property type="match status" value="1"/>
</dbReference>
<evidence type="ECO:0000313" key="6">
    <source>
        <dbReference type="Proteomes" id="UP001415857"/>
    </source>
</evidence>
<keyword evidence="6" id="KW-1185">Reference proteome</keyword>
<feature type="compositionally biased region" description="Polar residues" evidence="3">
    <location>
        <begin position="204"/>
        <end position="219"/>
    </location>
</feature>
<dbReference type="InterPro" id="IPR033734">
    <property type="entry name" value="Jacalin-like_lectin_dom_plant"/>
</dbReference>
<sequence>MSFKNDEKTPISVGPWGGQNGIRWDDGVYSTVRQLVIVHGAGIDSIQIEYDKKGSSVWSERHGGNGGSKTSKVNLDYPDEFLTSIHGYYGGLNEWGRVFIRSLTFESNRKTYGPFGIEEGTYFSFPMSGGKIVGFHGKCSWYLDAIGAYLKPLNDTNPSRPLVHSQSYVTNGTEKIGYSIVQGSVGKSYDIVLAVRQKEDYSNTLSSTLSRKTSNSQEFSDAEPKGKMLATERVPSKVDGLVTYGPWGGNGGTAFQDGIYTGVRQINLSRNVGIVSIKVLYEQDGQAIWGNKHGGSGGFKHDKVACGVVKEPAPCGPGLGLVSCAHVPNVQHGLQNKRSCSFRCPMKIDCLLA</sequence>
<evidence type="ECO:0000313" key="5">
    <source>
        <dbReference type="EMBL" id="KAK9270749.1"/>
    </source>
</evidence>
<evidence type="ECO:0000256" key="1">
    <source>
        <dbReference type="ARBA" id="ARBA00006568"/>
    </source>
</evidence>
<dbReference type="InterPro" id="IPR036404">
    <property type="entry name" value="Jacalin-like_lectin_dom_sf"/>
</dbReference>
<reference evidence="5 6" key="1">
    <citation type="journal article" date="2024" name="Plant J.">
        <title>Genome sequences and population genomics reveal climatic adaptation and genomic divergence between two closely related sweetgum species.</title>
        <authorList>
            <person name="Xu W.Q."/>
            <person name="Ren C.Q."/>
            <person name="Zhang X.Y."/>
            <person name="Comes H.P."/>
            <person name="Liu X.H."/>
            <person name="Li Y.G."/>
            <person name="Kettle C.J."/>
            <person name="Jalonen R."/>
            <person name="Gaisberger H."/>
            <person name="Ma Y.Z."/>
            <person name="Qiu Y.X."/>
        </authorList>
    </citation>
    <scope>NUCLEOTIDE SEQUENCE [LARGE SCALE GENOMIC DNA]</scope>
    <source>
        <strain evidence="5">Hangzhou</strain>
    </source>
</reference>
<evidence type="ECO:0000256" key="3">
    <source>
        <dbReference type="SAM" id="MobiDB-lite"/>
    </source>
</evidence>
<accession>A0AAP0R781</accession>
<evidence type="ECO:0000256" key="2">
    <source>
        <dbReference type="ARBA" id="ARBA00022734"/>
    </source>
</evidence>
<evidence type="ECO:0000259" key="4">
    <source>
        <dbReference type="PROSITE" id="PS51752"/>
    </source>
</evidence>
<name>A0AAP0R781_LIQFO</name>
<dbReference type="Gene3D" id="2.100.10.30">
    <property type="entry name" value="Jacalin-like lectin domain"/>
    <property type="match status" value="2"/>
</dbReference>
<dbReference type="GO" id="GO:0030246">
    <property type="term" value="F:carbohydrate binding"/>
    <property type="evidence" value="ECO:0007669"/>
    <property type="project" value="UniProtKB-KW"/>
</dbReference>
<organism evidence="5 6">
    <name type="scientific">Liquidambar formosana</name>
    <name type="common">Formosan gum</name>
    <dbReference type="NCBI Taxonomy" id="63359"/>
    <lineage>
        <taxon>Eukaryota</taxon>
        <taxon>Viridiplantae</taxon>
        <taxon>Streptophyta</taxon>
        <taxon>Embryophyta</taxon>
        <taxon>Tracheophyta</taxon>
        <taxon>Spermatophyta</taxon>
        <taxon>Magnoliopsida</taxon>
        <taxon>eudicotyledons</taxon>
        <taxon>Gunneridae</taxon>
        <taxon>Pentapetalae</taxon>
        <taxon>Saxifragales</taxon>
        <taxon>Altingiaceae</taxon>
        <taxon>Liquidambar</taxon>
    </lineage>
</organism>
<dbReference type="InterPro" id="IPR001229">
    <property type="entry name" value="Jacalin-like_lectin_dom"/>
</dbReference>
<gene>
    <name evidence="5" type="ORF">L1049_026332</name>
</gene>
<protein>
    <recommendedName>
        <fullName evidence="4">Jacalin-type lectin domain-containing protein</fullName>
    </recommendedName>
</protein>
<feature type="region of interest" description="Disordered" evidence="3">
    <location>
        <begin position="204"/>
        <end position="226"/>
    </location>
</feature>
<dbReference type="Pfam" id="PF01419">
    <property type="entry name" value="Jacalin"/>
    <property type="match status" value="2"/>
</dbReference>
<proteinExistence type="inferred from homology"/>
<dbReference type="FunFam" id="2.100.10.30:FF:000001">
    <property type="entry name" value="Jacalin-related lectin 33"/>
    <property type="match status" value="1"/>
</dbReference>
<dbReference type="SMART" id="SM00915">
    <property type="entry name" value="Jacalin"/>
    <property type="match status" value="1"/>
</dbReference>
<dbReference type="CDD" id="cd09612">
    <property type="entry name" value="Jacalin"/>
    <property type="match status" value="1"/>
</dbReference>
<dbReference type="EMBL" id="JBBPBK010000014">
    <property type="protein sequence ID" value="KAK9270749.1"/>
    <property type="molecule type" value="Genomic_DNA"/>
</dbReference>
<dbReference type="PANTHER" id="PTHR47293">
    <property type="entry name" value="JACALIN-RELATED LECTIN 3"/>
    <property type="match status" value="1"/>
</dbReference>
<keyword evidence="2" id="KW-0430">Lectin</keyword>
<dbReference type="AlphaFoldDB" id="A0AAP0R781"/>
<feature type="domain" description="Jacalin-type lectin" evidence="4">
    <location>
        <begin position="10"/>
        <end position="152"/>
    </location>
</feature>
<dbReference type="Proteomes" id="UP001415857">
    <property type="component" value="Unassembled WGS sequence"/>
</dbReference>
<feature type="domain" description="Jacalin-type lectin" evidence="4">
    <location>
        <begin position="241"/>
        <end position="353"/>
    </location>
</feature>
<dbReference type="SUPFAM" id="SSF51101">
    <property type="entry name" value="Mannose-binding lectins"/>
    <property type="match status" value="2"/>
</dbReference>
<comment type="caution">
    <text evidence="5">The sequence shown here is derived from an EMBL/GenBank/DDBJ whole genome shotgun (WGS) entry which is preliminary data.</text>
</comment>
<comment type="similarity">
    <text evidence="1">Belongs to the jacalin lectin family.</text>
</comment>